<evidence type="ECO:0000256" key="10">
    <source>
        <dbReference type="ARBA" id="ARBA00023170"/>
    </source>
</evidence>
<evidence type="ECO:0000256" key="7">
    <source>
        <dbReference type="ARBA" id="ARBA00022989"/>
    </source>
</evidence>
<gene>
    <name evidence="15" type="ORF">JTE90_023742</name>
</gene>
<keyword evidence="7" id="KW-1133">Transmembrane helix</keyword>
<dbReference type="Pfam" id="PF07714">
    <property type="entry name" value="PK_Tyr_Ser-Thr"/>
    <property type="match status" value="1"/>
</dbReference>
<dbReference type="Gene3D" id="3.40.50.2300">
    <property type="match status" value="2"/>
</dbReference>
<proteinExistence type="predicted"/>
<keyword evidence="11" id="KW-0325">Glycoprotein</keyword>
<evidence type="ECO:0000256" key="6">
    <source>
        <dbReference type="ARBA" id="ARBA00022741"/>
    </source>
</evidence>
<protein>
    <recommendedName>
        <fullName evidence="3">guanylate cyclase</fullName>
        <ecNumber evidence="3">4.6.1.2</ecNumber>
    </recommendedName>
</protein>
<keyword evidence="6" id="KW-0547">Nucleotide-binding</keyword>
<comment type="caution">
    <text evidence="15">The sequence shown here is derived from an EMBL/GenBank/DDBJ whole genome shotgun (WGS) entry which is preliminary data.</text>
</comment>
<feature type="domain" description="Protein kinase" evidence="14">
    <location>
        <begin position="236"/>
        <end position="529"/>
    </location>
</feature>
<dbReference type="SUPFAM" id="SSF53822">
    <property type="entry name" value="Periplasmic binding protein-like I"/>
    <property type="match status" value="1"/>
</dbReference>
<reference evidence="15 16" key="1">
    <citation type="journal article" date="2022" name="Nat. Ecol. Evol.">
        <title>A masculinizing supergene underlies an exaggerated male reproductive morph in a spider.</title>
        <authorList>
            <person name="Hendrickx F."/>
            <person name="De Corte Z."/>
            <person name="Sonet G."/>
            <person name="Van Belleghem S.M."/>
            <person name="Kostlbacher S."/>
            <person name="Vangestel C."/>
        </authorList>
    </citation>
    <scope>NUCLEOTIDE SEQUENCE [LARGE SCALE GENOMIC DNA]</scope>
    <source>
        <strain evidence="15">W744_W776</strain>
    </source>
</reference>
<evidence type="ECO:0000256" key="11">
    <source>
        <dbReference type="ARBA" id="ARBA00023180"/>
    </source>
</evidence>
<keyword evidence="16" id="KW-1185">Reference proteome</keyword>
<dbReference type="InterPro" id="IPR001170">
    <property type="entry name" value="ANPR/GUC"/>
</dbReference>
<dbReference type="PRINTS" id="PR00255">
    <property type="entry name" value="NATPEPTIDER"/>
</dbReference>
<accession>A0AAV6UA82</accession>
<dbReference type="EMBL" id="JAFNEN010000550">
    <property type="protein sequence ID" value="KAG8180773.1"/>
    <property type="molecule type" value="Genomic_DNA"/>
</dbReference>
<dbReference type="PROSITE" id="PS50011">
    <property type="entry name" value="PROTEIN_KINASE_DOM"/>
    <property type="match status" value="1"/>
</dbReference>
<comment type="subcellular location">
    <subcellularLocation>
        <location evidence="2">Membrane</location>
        <topology evidence="2">Single-pass type I membrane protein</topology>
    </subcellularLocation>
</comment>
<dbReference type="Pfam" id="PF01094">
    <property type="entry name" value="ANF_receptor"/>
    <property type="match status" value="1"/>
</dbReference>
<dbReference type="SUPFAM" id="SSF56112">
    <property type="entry name" value="Protein kinase-like (PK-like)"/>
    <property type="match status" value="1"/>
</dbReference>
<evidence type="ECO:0000256" key="9">
    <source>
        <dbReference type="ARBA" id="ARBA00023136"/>
    </source>
</evidence>
<dbReference type="GO" id="GO:0005524">
    <property type="term" value="F:ATP binding"/>
    <property type="evidence" value="ECO:0007669"/>
    <property type="project" value="InterPro"/>
</dbReference>
<evidence type="ECO:0000256" key="8">
    <source>
        <dbReference type="ARBA" id="ARBA00023134"/>
    </source>
</evidence>
<dbReference type="InterPro" id="IPR001245">
    <property type="entry name" value="Ser-Thr/Tyr_kinase_cat_dom"/>
</dbReference>
<keyword evidence="5" id="KW-0732">Signal</keyword>
<keyword evidence="10" id="KW-0675">Receptor</keyword>
<dbReference type="Gene3D" id="1.10.510.10">
    <property type="entry name" value="Transferase(Phosphotransferase) domain 1"/>
    <property type="match status" value="1"/>
</dbReference>
<dbReference type="GO" id="GO:0007168">
    <property type="term" value="P:receptor guanylyl cyclase signaling pathway"/>
    <property type="evidence" value="ECO:0007669"/>
    <property type="project" value="TreeGrafter"/>
</dbReference>
<organism evidence="15 16">
    <name type="scientific">Oedothorax gibbosus</name>
    <dbReference type="NCBI Taxonomy" id="931172"/>
    <lineage>
        <taxon>Eukaryota</taxon>
        <taxon>Metazoa</taxon>
        <taxon>Ecdysozoa</taxon>
        <taxon>Arthropoda</taxon>
        <taxon>Chelicerata</taxon>
        <taxon>Arachnida</taxon>
        <taxon>Araneae</taxon>
        <taxon>Araneomorphae</taxon>
        <taxon>Entelegynae</taxon>
        <taxon>Araneoidea</taxon>
        <taxon>Linyphiidae</taxon>
        <taxon>Erigoninae</taxon>
        <taxon>Oedothorax</taxon>
    </lineage>
</organism>
<dbReference type="AlphaFoldDB" id="A0AAV6UA82"/>
<evidence type="ECO:0000256" key="1">
    <source>
        <dbReference type="ARBA" id="ARBA00001436"/>
    </source>
</evidence>
<dbReference type="GO" id="GO:0004383">
    <property type="term" value="F:guanylate cyclase activity"/>
    <property type="evidence" value="ECO:0007669"/>
    <property type="project" value="UniProtKB-EC"/>
</dbReference>
<dbReference type="EC" id="4.6.1.2" evidence="3"/>
<name>A0AAV6UA82_9ARAC</name>
<sequence>MIGTLTLMSQLQSKQPWYRPGDSDDRNDRARKAYEALLTVTASVPDTDEYKNFRREVTEIAKRDFNFHYEEDGVNTFVTAFHEAVLLYSLALNKTMEEGGSIHNGSMIIQNMWNRTFDGITGNVTIDGNGDRDADYSILDMNPDTGDFEVVANYIGKDKEVREVKKVHWAGGLTSPPKDTPTPPAPDLRHRNVTVFLSVTVVCLMVVSAAIYRHYRKEAQLASMSWKIKWDEIAVSHVSKKMRRGSRLSLTRLSLTSIVSAETMPLLDLGHQAMSNTGFYKGAVVFLKPIHKTRIEINRPLLLEIKMIKDMQNNHVVRFIGAVVDYPHCYLVTEYFPRGSLQDILENDQIKLDWMFRFSLMHDLVKGMAYLHSTDVKSHGHLKSSNCLVDSRFALKITDFGLHSLRTTPDDDDELGNSYAFWNRQLWTSPELLRMPSSPPEGTTKGDVYSFAMIAHEIVIRKGIFYLGGSYAPLHPKGKMWECYRGREGGRHGRASSRPRAQVTVQEDAAVPVGLQALPENGGDSQKPE</sequence>
<comment type="catalytic activity">
    <reaction evidence="1">
        <text>GTP = 3',5'-cyclic GMP + diphosphate</text>
        <dbReference type="Rhea" id="RHEA:13665"/>
        <dbReference type="ChEBI" id="CHEBI:33019"/>
        <dbReference type="ChEBI" id="CHEBI:37565"/>
        <dbReference type="ChEBI" id="CHEBI:57746"/>
        <dbReference type="EC" id="4.6.1.2"/>
    </reaction>
</comment>
<keyword evidence="12" id="KW-0456">Lyase</keyword>
<dbReference type="InterPro" id="IPR000719">
    <property type="entry name" value="Prot_kinase_dom"/>
</dbReference>
<dbReference type="PANTHER" id="PTHR11920">
    <property type="entry name" value="GUANYLYL CYCLASE"/>
    <property type="match status" value="1"/>
</dbReference>
<evidence type="ECO:0000256" key="5">
    <source>
        <dbReference type="ARBA" id="ARBA00022729"/>
    </source>
</evidence>
<evidence type="ECO:0000256" key="13">
    <source>
        <dbReference type="ARBA" id="ARBA00023293"/>
    </source>
</evidence>
<keyword evidence="13" id="KW-0141">cGMP biosynthesis</keyword>
<dbReference type="GO" id="GO:0004672">
    <property type="term" value="F:protein kinase activity"/>
    <property type="evidence" value="ECO:0007669"/>
    <property type="project" value="InterPro"/>
</dbReference>
<dbReference type="InterPro" id="IPR050401">
    <property type="entry name" value="Cyclic_nucleotide_synthase"/>
</dbReference>
<keyword evidence="4" id="KW-0812">Transmembrane</keyword>
<evidence type="ECO:0000313" key="16">
    <source>
        <dbReference type="Proteomes" id="UP000827092"/>
    </source>
</evidence>
<evidence type="ECO:0000256" key="4">
    <source>
        <dbReference type="ARBA" id="ARBA00022692"/>
    </source>
</evidence>
<dbReference type="GO" id="GO:0005525">
    <property type="term" value="F:GTP binding"/>
    <property type="evidence" value="ECO:0007669"/>
    <property type="project" value="UniProtKB-KW"/>
</dbReference>
<dbReference type="GO" id="GO:0004016">
    <property type="term" value="F:adenylate cyclase activity"/>
    <property type="evidence" value="ECO:0007669"/>
    <property type="project" value="TreeGrafter"/>
</dbReference>
<keyword evidence="9" id="KW-0472">Membrane</keyword>
<dbReference type="GO" id="GO:0005886">
    <property type="term" value="C:plasma membrane"/>
    <property type="evidence" value="ECO:0007669"/>
    <property type="project" value="TreeGrafter"/>
</dbReference>
<dbReference type="PANTHER" id="PTHR11920:SF494">
    <property type="entry name" value="ATRIAL NATRIURETIC PEPTIDE RECEPTOR 2"/>
    <property type="match status" value="1"/>
</dbReference>
<dbReference type="Proteomes" id="UP000827092">
    <property type="component" value="Unassembled WGS sequence"/>
</dbReference>
<evidence type="ECO:0000256" key="12">
    <source>
        <dbReference type="ARBA" id="ARBA00023239"/>
    </source>
</evidence>
<keyword evidence="8" id="KW-0342">GTP-binding</keyword>
<dbReference type="InterPro" id="IPR001828">
    <property type="entry name" value="ANF_lig-bd_rcpt"/>
</dbReference>
<evidence type="ECO:0000256" key="3">
    <source>
        <dbReference type="ARBA" id="ARBA00012202"/>
    </source>
</evidence>
<dbReference type="InterPro" id="IPR028082">
    <property type="entry name" value="Peripla_BP_I"/>
</dbReference>
<evidence type="ECO:0000313" key="15">
    <source>
        <dbReference type="EMBL" id="KAG8180773.1"/>
    </source>
</evidence>
<dbReference type="InterPro" id="IPR011009">
    <property type="entry name" value="Kinase-like_dom_sf"/>
</dbReference>
<evidence type="ECO:0000259" key="14">
    <source>
        <dbReference type="PROSITE" id="PS50011"/>
    </source>
</evidence>
<dbReference type="GO" id="GO:0001653">
    <property type="term" value="F:peptide receptor activity"/>
    <property type="evidence" value="ECO:0007669"/>
    <property type="project" value="TreeGrafter"/>
</dbReference>
<evidence type="ECO:0000256" key="2">
    <source>
        <dbReference type="ARBA" id="ARBA00004479"/>
    </source>
</evidence>